<evidence type="ECO:0000256" key="3">
    <source>
        <dbReference type="ARBA" id="ARBA00022989"/>
    </source>
</evidence>
<evidence type="ECO:0000313" key="7">
    <source>
        <dbReference type="Proteomes" id="UP000294593"/>
    </source>
</evidence>
<evidence type="ECO:0000256" key="5">
    <source>
        <dbReference type="SAM" id="Phobius"/>
    </source>
</evidence>
<sequence length="203" mass="21369">MTPTVDALNQAAQVAQVAQAASQALPALPASWTLIDLVVAVGLGVSVLVGAWRGLLTELLALLGWAVAYFAAQFLGPDTGLRLPVGEPGSRMNVLAGMVVVFVVTWLGWAVLSWGLAQILKASGLGGTDRMLGAVFGLMRGVLVALVVATLVQMTPLAQTELWRSSRSMGWSQVLLEGLRPILPVQVLQFLPGPRPEPQPVAF</sequence>
<evidence type="ECO:0000256" key="1">
    <source>
        <dbReference type="ARBA" id="ARBA00004141"/>
    </source>
</evidence>
<gene>
    <name evidence="6" type="ORF">EV672_101250</name>
</gene>
<dbReference type="RefSeq" id="WP_133605759.1">
    <property type="nucleotide sequence ID" value="NZ_SNXW01000001.1"/>
</dbReference>
<dbReference type="InterPro" id="IPR052719">
    <property type="entry name" value="CvpA-like"/>
</dbReference>
<dbReference type="AlphaFoldDB" id="A0A4R6RQE6"/>
<feature type="transmembrane region" description="Helical" evidence="5">
    <location>
        <begin position="59"/>
        <end position="76"/>
    </location>
</feature>
<feature type="transmembrane region" description="Helical" evidence="5">
    <location>
        <begin position="32"/>
        <end position="52"/>
    </location>
</feature>
<comment type="caution">
    <text evidence="6">The sequence shown here is derived from an EMBL/GenBank/DDBJ whole genome shotgun (WGS) entry which is preliminary data.</text>
</comment>
<name>A0A4R6RQE6_9BURK</name>
<dbReference type="EMBL" id="SNXW01000001">
    <property type="protein sequence ID" value="TDP88106.1"/>
    <property type="molecule type" value="Genomic_DNA"/>
</dbReference>
<dbReference type="GO" id="GO:0016020">
    <property type="term" value="C:membrane"/>
    <property type="evidence" value="ECO:0007669"/>
    <property type="project" value="UniProtKB-SubCell"/>
</dbReference>
<feature type="transmembrane region" description="Helical" evidence="5">
    <location>
        <begin position="132"/>
        <end position="152"/>
    </location>
</feature>
<comment type="subcellular location">
    <subcellularLocation>
        <location evidence="1">Membrane</location>
        <topology evidence="1">Multi-pass membrane protein</topology>
    </subcellularLocation>
</comment>
<evidence type="ECO:0000256" key="4">
    <source>
        <dbReference type="ARBA" id="ARBA00023136"/>
    </source>
</evidence>
<keyword evidence="2 5" id="KW-0812">Transmembrane</keyword>
<dbReference type="GO" id="GO:0009403">
    <property type="term" value="P:toxin biosynthetic process"/>
    <property type="evidence" value="ECO:0007669"/>
    <property type="project" value="InterPro"/>
</dbReference>
<keyword evidence="4 5" id="KW-0472">Membrane</keyword>
<evidence type="ECO:0000313" key="6">
    <source>
        <dbReference type="EMBL" id="TDP88106.1"/>
    </source>
</evidence>
<dbReference type="InterPro" id="IPR003825">
    <property type="entry name" value="Colicin-V_CvpA"/>
</dbReference>
<dbReference type="Proteomes" id="UP000294593">
    <property type="component" value="Unassembled WGS sequence"/>
</dbReference>
<dbReference type="PANTHER" id="PTHR36926">
    <property type="entry name" value="COLICIN V PRODUCTION PROTEIN"/>
    <property type="match status" value="1"/>
</dbReference>
<proteinExistence type="predicted"/>
<dbReference type="OrthoDB" id="9810601at2"/>
<protein>
    <submittedName>
        <fullName evidence="6">Membrane protein required for colicin V production</fullName>
    </submittedName>
</protein>
<dbReference type="Pfam" id="PF02674">
    <property type="entry name" value="Colicin_V"/>
    <property type="match status" value="1"/>
</dbReference>
<keyword evidence="7" id="KW-1185">Reference proteome</keyword>
<reference evidence="6 7" key="1">
    <citation type="submission" date="2019-03" db="EMBL/GenBank/DDBJ databases">
        <title>Genomic Encyclopedia of Type Strains, Phase IV (KMG-IV): sequencing the most valuable type-strain genomes for metagenomic binning, comparative biology and taxonomic classification.</title>
        <authorList>
            <person name="Goeker M."/>
        </authorList>
    </citation>
    <scope>NUCLEOTIDE SEQUENCE [LARGE SCALE GENOMIC DNA]</scope>
    <source>
        <strain evidence="6 7">DSM 11901</strain>
    </source>
</reference>
<evidence type="ECO:0000256" key="2">
    <source>
        <dbReference type="ARBA" id="ARBA00022692"/>
    </source>
</evidence>
<feature type="transmembrane region" description="Helical" evidence="5">
    <location>
        <begin position="96"/>
        <end position="120"/>
    </location>
</feature>
<keyword evidence="3 5" id="KW-1133">Transmembrane helix</keyword>
<organism evidence="6 7">
    <name type="scientific">Aquabacterium commune</name>
    <dbReference type="NCBI Taxonomy" id="70586"/>
    <lineage>
        <taxon>Bacteria</taxon>
        <taxon>Pseudomonadati</taxon>
        <taxon>Pseudomonadota</taxon>
        <taxon>Betaproteobacteria</taxon>
        <taxon>Burkholderiales</taxon>
        <taxon>Aquabacterium</taxon>
    </lineage>
</organism>
<accession>A0A4R6RQE6</accession>
<dbReference type="PANTHER" id="PTHR36926:SF1">
    <property type="entry name" value="COLICIN V PRODUCTION PROTEIN"/>
    <property type="match status" value="1"/>
</dbReference>